<sequence>MFRIFFWLLPVIDVFELKRILSYYSSLGINIPKRHAQYGMLERWIGYLPAGLVLGMLLDLKMVFIIIAGIFALVGPAEFYLMYRGVGPWKFFRGKSWTVVSKIFLMEAYNAIGYYILGALIALVIT</sequence>
<keyword evidence="1" id="KW-1133">Transmembrane helix</keyword>
<gene>
    <name evidence="2" type="ORF">AKJ57_04860</name>
</gene>
<reference evidence="2 3" key="1">
    <citation type="journal article" date="2016" name="Sci. Rep.">
        <title>Metabolic traits of an uncultured archaeal lineage -MSBL1- from brine pools of the Red Sea.</title>
        <authorList>
            <person name="Mwirichia R."/>
            <person name="Alam I."/>
            <person name="Rashid M."/>
            <person name="Vinu M."/>
            <person name="Ba-Alawi W."/>
            <person name="Anthony Kamau A."/>
            <person name="Kamanda Ngugi D."/>
            <person name="Goker M."/>
            <person name="Klenk H.P."/>
            <person name="Bajic V."/>
            <person name="Stingl U."/>
        </authorList>
    </citation>
    <scope>NUCLEOTIDE SEQUENCE [LARGE SCALE GENOMIC DNA]</scope>
    <source>
        <strain evidence="2">SCGC-AAA259A05</strain>
    </source>
</reference>
<accession>A0A133U6J7</accession>
<feature type="transmembrane region" description="Helical" evidence="1">
    <location>
        <begin position="62"/>
        <end position="83"/>
    </location>
</feature>
<evidence type="ECO:0000256" key="1">
    <source>
        <dbReference type="SAM" id="Phobius"/>
    </source>
</evidence>
<protein>
    <submittedName>
        <fullName evidence="2">Uncharacterized protein</fullName>
    </submittedName>
</protein>
<evidence type="ECO:0000313" key="3">
    <source>
        <dbReference type="Proteomes" id="UP000070163"/>
    </source>
</evidence>
<organism evidence="2 3">
    <name type="scientific">candidate division MSBL1 archaeon SCGC-AAA259A05</name>
    <dbReference type="NCBI Taxonomy" id="1698259"/>
    <lineage>
        <taxon>Archaea</taxon>
        <taxon>Methanobacteriati</taxon>
        <taxon>Methanobacteriota</taxon>
        <taxon>candidate division MSBL1</taxon>
    </lineage>
</organism>
<dbReference type="Proteomes" id="UP000070163">
    <property type="component" value="Unassembled WGS sequence"/>
</dbReference>
<proteinExistence type="predicted"/>
<keyword evidence="1" id="KW-0472">Membrane</keyword>
<evidence type="ECO:0000313" key="2">
    <source>
        <dbReference type="EMBL" id="KXA89805.1"/>
    </source>
</evidence>
<dbReference type="AlphaFoldDB" id="A0A133U6J7"/>
<name>A0A133U6J7_9EURY</name>
<comment type="caution">
    <text evidence="2">The sequence shown here is derived from an EMBL/GenBank/DDBJ whole genome shotgun (WGS) entry which is preliminary data.</text>
</comment>
<keyword evidence="3" id="KW-1185">Reference proteome</keyword>
<keyword evidence="1" id="KW-0812">Transmembrane</keyword>
<dbReference type="EMBL" id="LHXJ01000064">
    <property type="protein sequence ID" value="KXA89805.1"/>
    <property type="molecule type" value="Genomic_DNA"/>
</dbReference>
<feature type="transmembrane region" description="Helical" evidence="1">
    <location>
        <begin position="104"/>
        <end position="125"/>
    </location>
</feature>